<organism evidence="2 3">
    <name type="scientific">Rhizopogon vesiculosus</name>
    <dbReference type="NCBI Taxonomy" id="180088"/>
    <lineage>
        <taxon>Eukaryota</taxon>
        <taxon>Fungi</taxon>
        <taxon>Dikarya</taxon>
        <taxon>Basidiomycota</taxon>
        <taxon>Agaricomycotina</taxon>
        <taxon>Agaricomycetes</taxon>
        <taxon>Agaricomycetidae</taxon>
        <taxon>Boletales</taxon>
        <taxon>Suillineae</taxon>
        <taxon>Rhizopogonaceae</taxon>
        <taxon>Rhizopogon</taxon>
    </lineage>
</organism>
<sequence>MAFMDIAFFFPRTPQTSVAVMNYTVVILVGRLFLCVVWYYFPVYGGVYWFTRPVSNTGKERLSLFYQGLSIGD</sequence>
<reference evidence="2 3" key="1">
    <citation type="submission" date="2016-03" db="EMBL/GenBank/DDBJ databases">
        <title>Comparative genomics of the ectomycorrhizal sister species Rhizopogon vinicolor and Rhizopogon vesiculosus (Basidiomycota: Boletales) reveals a divergence of the mating type B locus.</title>
        <authorList>
            <person name="Mujic A.B."/>
            <person name="Kuo A."/>
            <person name="Tritt A."/>
            <person name="Lipzen A."/>
            <person name="Chen C."/>
            <person name="Johnson J."/>
            <person name="Sharma A."/>
            <person name="Barry K."/>
            <person name="Grigoriev I.V."/>
            <person name="Spatafora J.W."/>
        </authorList>
    </citation>
    <scope>NUCLEOTIDE SEQUENCE [LARGE SCALE GENOMIC DNA]</scope>
    <source>
        <strain evidence="2 3">AM-OR11-056</strain>
    </source>
</reference>
<evidence type="ECO:0000256" key="1">
    <source>
        <dbReference type="SAM" id="Phobius"/>
    </source>
</evidence>
<comment type="caution">
    <text evidence="2">The sequence shown here is derived from an EMBL/GenBank/DDBJ whole genome shotgun (WGS) entry which is preliminary data.</text>
</comment>
<evidence type="ECO:0000313" key="3">
    <source>
        <dbReference type="Proteomes" id="UP000183567"/>
    </source>
</evidence>
<proteinExistence type="predicted"/>
<dbReference type="OrthoDB" id="2688570at2759"/>
<evidence type="ECO:0000313" key="2">
    <source>
        <dbReference type="EMBL" id="OJA15697.1"/>
    </source>
</evidence>
<dbReference type="Proteomes" id="UP000183567">
    <property type="component" value="Unassembled WGS sequence"/>
</dbReference>
<feature type="transmembrane region" description="Helical" evidence="1">
    <location>
        <begin position="20"/>
        <end position="41"/>
    </location>
</feature>
<protein>
    <submittedName>
        <fullName evidence="2">Uncharacterized protein</fullName>
    </submittedName>
</protein>
<keyword evidence="1" id="KW-0812">Transmembrane</keyword>
<dbReference type="AlphaFoldDB" id="A0A1J8QQE4"/>
<dbReference type="EMBL" id="LVVM01002936">
    <property type="protein sequence ID" value="OJA15697.1"/>
    <property type="molecule type" value="Genomic_DNA"/>
</dbReference>
<keyword evidence="3" id="KW-1185">Reference proteome</keyword>
<keyword evidence="1" id="KW-0472">Membrane</keyword>
<accession>A0A1J8QQE4</accession>
<keyword evidence="1" id="KW-1133">Transmembrane helix</keyword>
<name>A0A1J8QQE4_9AGAM</name>
<dbReference type="STRING" id="180088.A0A1J8QQE4"/>
<gene>
    <name evidence="2" type="ORF">AZE42_13374</name>
</gene>